<gene>
    <name evidence="2" type="ORF">HXA33_07465</name>
</gene>
<keyword evidence="1" id="KW-0812">Transmembrane</keyword>
<evidence type="ECO:0000313" key="3">
    <source>
        <dbReference type="Proteomes" id="UP001057753"/>
    </source>
</evidence>
<dbReference type="AlphaFoldDB" id="A0A9Q4B1N0"/>
<evidence type="ECO:0000313" key="2">
    <source>
        <dbReference type="EMBL" id="MCR6096387.1"/>
    </source>
</evidence>
<feature type="transmembrane region" description="Helical" evidence="1">
    <location>
        <begin position="36"/>
        <end position="59"/>
    </location>
</feature>
<keyword evidence="1" id="KW-0472">Membrane</keyword>
<dbReference type="Proteomes" id="UP001057753">
    <property type="component" value="Unassembled WGS sequence"/>
</dbReference>
<name>A0A9Q4B1N0_SALAG</name>
<keyword evidence="3" id="KW-1185">Reference proteome</keyword>
<evidence type="ECO:0000256" key="1">
    <source>
        <dbReference type="SAM" id="Phobius"/>
    </source>
</evidence>
<dbReference type="RefSeq" id="WP_257821004.1">
    <property type="nucleotide sequence ID" value="NZ_JABXYM010000001.1"/>
</dbReference>
<dbReference type="InterPro" id="IPR020205">
    <property type="entry name" value="Uncharacterised_YwnF_TM"/>
</dbReference>
<accession>A0A9Q4B1N0</accession>
<organism evidence="2 3">
    <name type="scientific">Salipaludibacillus agaradhaerens</name>
    <name type="common">Bacillus agaradhaerens</name>
    <dbReference type="NCBI Taxonomy" id="76935"/>
    <lineage>
        <taxon>Bacteria</taxon>
        <taxon>Bacillati</taxon>
        <taxon>Bacillota</taxon>
        <taxon>Bacilli</taxon>
        <taxon>Bacillales</taxon>
        <taxon>Bacillaceae</taxon>
    </lineage>
</organism>
<keyword evidence="1" id="KW-1133">Transmembrane helix</keyword>
<dbReference type="EMBL" id="JABXYM010000001">
    <property type="protein sequence ID" value="MCR6096387.1"/>
    <property type="molecule type" value="Genomic_DNA"/>
</dbReference>
<dbReference type="Pfam" id="PF17370">
    <property type="entry name" value="DUF5392"/>
    <property type="match status" value="1"/>
</dbReference>
<protein>
    <submittedName>
        <fullName evidence="2">DUF5392 family protein</fullName>
    </submittedName>
</protein>
<comment type="caution">
    <text evidence="2">The sequence shown here is derived from an EMBL/GenBank/DDBJ whole genome shotgun (WGS) entry which is preliminary data.</text>
</comment>
<feature type="transmembrane region" description="Helical" evidence="1">
    <location>
        <begin position="65"/>
        <end position="83"/>
    </location>
</feature>
<sequence>MNPLKMKLDHTTSQYVKTEFEKIQTTLAPYIKKSSLYTIISVPILTFSLMNLFVLIVNMRVSDQTMIPIIAFGVAAAFGLALFKESMYQSKEIYLKSFDYITNKIKKNDELPDTIKDLYLKRLQTEPANTMTIYYEFLQQEERIKKMEGLQ</sequence>
<proteinExistence type="predicted"/>
<reference evidence="2" key="1">
    <citation type="submission" date="2020-06" db="EMBL/GenBank/DDBJ databases">
        <title>Insight into the genomes of haloalkaliphilic bacilli from Kenyan soda lakes.</title>
        <authorList>
            <person name="Mwirichia R."/>
            <person name="Villamizar G.C."/>
            <person name="Poehlein A."/>
            <person name="Mugweru J."/>
            <person name="Kipnyargis A."/>
            <person name="Kiplimo D."/>
            <person name="Orwa P."/>
            <person name="Daniel R."/>
        </authorList>
    </citation>
    <scope>NUCLEOTIDE SEQUENCE</scope>
    <source>
        <strain evidence="2">B1096_S55</strain>
    </source>
</reference>